<sequence length="256" mass="26996">MAPRAAQAMITAAAALLLIGQAMRHRPLELRRQLREVDAPAVGALEPAASAVAPAAARRSSPPPANRPPPPLPPPAPRPPSELALRSAADPSCNPTPHAGFSGGSLNWGMSFHVGTAQECCDACKAHARVCGAPGAGGRVYLNRSWEGKVSAERCAKTMTSNELGTHAAQACNVFVFCPTPPSAGGLCWSNDVWNHSSGECWLKSQAAPQRPHAGAFGAYPDAYRKKHRTAPEKVQWMSGALHPGPVTVDGPHWHW</sequence>
<evidence type="ECO:0000256" key="2">
    <source>
        <dbReference type="SAM" id="SignalP"/>
    </source>
</evidence>
<feature type="region of interest" description="Disordered" evidence="1">
    <location>
        <begin position="50"/>
        <end position="96"/>
    </location>
</feature>
<dbReference type="PaxDb" id="2903-EOD05782"/>
<proteinExistence type="predicted"/>
<name>A0A0D3I3E7_EMIH1</name>
<dbReference type="GeneID" id="17251978"/>
<evidence type="ECO:0000313" key="3">
    <source>
        <dbReference type="EnsemblProtists" id="EOD05782"/>
    </source>
</evidence>
<organism evidence="3 4">
    <name type="scientific">Emiliania huxleyi (strain CCMP1516)</name>
    <dbReference type="NCBI Taxonomy" id="280463"/>
    <lineage>
        <taxon>Eukaryota</taxon>
        <taxon>Haptista</taxon>
        <taxon>Haptophyta</taxon>
        <taxon>Prymnesiophyceae</taxon>
        <taxon>Isochrysidales</taxon>
        <taxon>Noelaerhabdaceae</taxon>
        <taxon>Emiliania</taxon>
    </lineage>
</organism>
<evidence type="ECO:0008006" key="5">
    <source>
        <dbReference type="Google" id="ProtNLM"/>
    </source>
</evidence>
<keyword evidence="4" id="KW-1185">Reference proteome</keyword>
<dbReference type="Proteomes" id="UP000013827">
    <property type="component" value="Unassembled WGS sequence"/>
</dbReference>
<accession>A0A0D3I3E7</accession>
<feature type="chain" id="PRO_5044290899" description="Apple domain-containing protein" evidence="2">
    <location>
        <begin position="25"/>
        <end position="256"/>
    </location>
</feature>
<dbReference type="EnsemblProtists" id="EOD05782">
    <property type="protein sequence ID" value="EOD05782"/>
    <property type="gene ID" value="EMIHUDRAFT_219870"/>
</dbReference>
<feature type="signal peptide" evidence="2">
    <location>
        <begin position="1"/>
        <end position="24"/>
    </location>
</feature>
<dbReference type="PANTHER" id="PTHR33344:SF1">
    <property type="entry name" value="OS06G0214100 PROTEIN"/>
    <property type="match status" value="1"/>
</dbReference>
<dbReference type="RefSeq" id="XP_005758211.1">
    <property type="nucleotide sequence ID" value="XM_005758154.1"/>
</dbReference>
<dbReference type="HOGENOM" id="CLU_1087525_0_0_1"/>
<dbReference type="PANTHER" id="PTHR33344">
    <property type="entry name" value="OS02G0761600 PROTEIN"/>
    <property type="match status" value="1"/>
</dbReference>
<dbReference type="eggNOG" id="ENOG502SRSV">
    <property type="taxonomic scope" value="Eukaryota"/>
</dbReference>
<reference evidence="4" key="1">
    <citation type="journal article" date="2013" name="Nature">
        <title>Pan genome of the phytoplankton Emiliania underpins its global distribution.</title>
        <authorList>
            <person name="Read B.A."/>
            <person name="Kegel J."/>
            <person name="Klute M.J."/>
            <person name="Kuo A."/>
            <person name="Lefebvre S.C."/>
            <person name="Maumus F."/>
            <person name="Mayer C."/>
            <person name="Miller J."/>
            <person name="Monier A."/>
            <person name="Salamov A."/>
            <person name="Young J."/>
            <person name="Aguilar M."/>
            <person name="Claverie J.M."/>
            <person name="Frickenhaus S."/>
            <person name="Gonzalez K."/>
            <person name="Herman E.K."/>
            <person name="Lin Y.C."/>
            <person name="Napier J."/>
            <person name="Ogata H."/>
            <person name="Sarno A.F."/>
            <person name="Shmutz J."/>
            <person name="Schroeder D."/>
            <person name="de Vargas C."/>
            <person name="Verret F."/>
            <person name="von Dassow P."/>
            <person name="Valentin K."/>
            <person name="Van de Peer Y."/>
            <person name="Wheeler G."/>
            <person name="Dacks J.B."/>
            <person name="Delwiche C.F."/>
            <person name="Dyhrman S.T."/>
            <person name="Glockner G."/>
            <person name="John U."/>
            <person name="Richards T."/>
            <person name="Worden A.Z."/>
            <person name="Zhang X."/>
            <person name="Grigoriev I.V."/>
            <person name="Allen A.E."/>
            <person name="Bidle K."/>
            <person name="Borodovsky M."/>
            <person name="Bowler C."/>
            <person name="Brownlee C."/>
            <person name="Cock J.M."/>
            <person name="Elias M."/>
            <person name="Gladyshev V.N."/>
            <person name="Groth M."/>
            <person name="Guda C."/>
            <person name="Hadaegh A."/>
            <person name="Iglesias-Rodriguez M.D."/>
            <person name="Jenkins J."/>
            <person name="Jones B.M."/>
            <person name="Lawson T."/>
            <person name="Leese F."/>
            <person name="Lindquist E."/>
            <person name="Lobanov A."/>
            <person name="Lomsadze A."/>
            <person name="Malik S.B."/>
            <person name="Marsh M.E."/>
            <person name="Mackinder L."/>
            <person name="Mock T."/>
            <person name="Mueller-Roeber B."/>
            <person name="Pagarete A."/>
            <person name="Parker M."/>
            <person name="Probert I."/>
            <person name="Quesneville H."/>
            <person name="Raines C."/>
            <person name="Rensing S.A."/>
            <person name="Riano-Pachon D.M."/>
            <person name="Richier S."/>
            <person name="Rokitta S."/>
            <person name="Shiraiwa Y."/>
            <person name="Soanes D.M."/>
            <person name="van der Giezen M."/>
            <person name="Wahlund T.M."/>
            <person name="Williams B."/>
            <person name="Wilson W."/>
            <person name="Wolfe G."/>
            <person name="Wurch L.L."/>
        </authorList>
    </citation>
    <scope>NUCLEOTIDE SEQUENCE</scope>
</reference>
<reference evidence="3" key="2">
    <citation type="submission" date="2024-10" db="UniProtKB">
        <authorList>
            <consortium name="EnsemblProtists"/>
        </authorList>
    </citation>
    <scope>IDENTIFICATION</scope>
</reference>
<feature type="compositionally biased region" description="Pro residues" evidence="1">
    <location>
        <begin position="61"/>
        <end position="80"/>
    </location>
</feature>
<keyword evidence="2" id="KW-0732">Signal</keyword>
<protein>
    <recommendedName>
        <fullName evidence="5">Apple domain-containing protein</fullName>
    </recommendedName>
</protein>
<dbReference type="KEGG" id="ehx:EMIHUDRAFT_219870"/>
<dbReference type="AlphaFoldDB" id="A0A0D3I3E7"/>
<evidence type="ECO:0000256" key="1">
    <source>
        <dbReference type="SAM" id="MobiDB-lite"/>
    </source>
</evidence>
<feature type="compositionally biased region" description="Low complexity" evidence="1">
    <location>
        <begin position="50"/>
        <end position="60"/>
    </location>
</feature>
<evidence type="ECO:0000313" key="4">
    <source>
        <dbReference type="Proteomes" id="UP000013827"/>
    </source>
</evidence>